<gene>
    <name evidence="1" type="ORF">CRENBAI_013556</name>
</gene>
<keyword evidence="2" id="KW-1185">Reference proteome</keyword>
<evidence type="ECO:0000313" key="2">
    <source>
        <dbReference type="Proteomes" id="UP001311232"/>
    </source>
</evidence>
<dbReference type="Proteomes" id="UP001311232">
    <property type="component" value="Unassembled WGS sequence"/>
</dbReference>
<organism evidence="1 2">
    <name type="scientific">Crenichthys baileyi</name>
    <name type="common">White River springfish</name>
    <dbReference type="NCBI Taxonomy" id="28760"/>
    <lineage>
        <taxon>Eukaryota</taxon>
        <taxon>Metazoa</taxon>
        <taxon>Chordata</taxon>
        <taxon>Craniata</taxon>
        <taxon>Vertebrata</taxon>
        <taxon>Euteleostomi</taxon>
        <taxon>Actinopterygii</taxon>
        <taxon>Neopterygii</taxon>
        <taxon>Teleostei</taxon>
        <taxon>Neoteleostei</taxon>
        <taxon>Acanthomorphata</taxon>
        <taxon>Ovalentaria</taxon>
        <taxon>Atherinomorphae</taxon>
        <taxon>Cyprinodontiformes</taxon>
        <taxon>Goodeidae</taxon>
        <taxon>Crenichthys</taxon>
    </lineage>
</organism>
<comment type="caution">
    <text evidence="1">The sequence shown here is derived from an EMBL/GenBank/DDBJ whole genome shotgun (WGS) entry which is preliminary data.</text>
</comment>
<protein>
    <submittedName>
        <fullName evidence="1">Uncharacterized protein</fullName>
    </submittedName>
</protein>
<dbReference type="EMBL" id="JAHHUM010001732">
    <property type="protein sequence ID" value="KAK5609911.1"/>
    <property type="molecule type" value="Genomic_DNA"/>
</dbReference>
<evidence type="ECO:0000313" key="1">
    <source>
        <dbReference type="EMBL" id="KAK5609911.1"/>
    </source>
</evidence>
<reference evidence="1 2" key="1">
    <citation type="submission" date="2021-06" db="EMBL/GenBank/DDBJ databases">
        <authorList>
            <person name="Palmer J.M."/>
        </authorList>
    </citation>
    <scope>NUCLEOTIDE SEQUENCE [LARGE SCALE GENOMIC DNA]</scope>
    <source>
        <strain evidence="1 2">MEX-2019</strain>
        <tissue evidence="1">Muscle</tissue>
    </source>
</reference>
<sequence>MIGGVGGDKCLGRVKGKVHMISVRPVLYGLETVSVTKIQETKCEDVQLDLIKKEYISWTTQARLLEGQGFRSWGPFAALEMIWTIPQPQWHKFSSPVQAVDMETL</sequence>
<proteinExistence type="predicted"/>
<accession>A0AAV9RLQ9</accession>
<name>A0AAV9RLQ9_9TELE</name>
<dbReference type="AlphaFoldDB" id="A0AAV9RLQ9"/>